<keyword evidence="1" id="KW-1133">Transmembrane helix</keyword>
<gene>
    <name evidence="2" type="ORF">LCGC14_2931710</name>
</gene>
<keyword evidence="1" id="KW-0472">Membrane</keyword>
<evidence type="ECO:0000313" key="2">
    <source>
        <dbReference type="EMBL" id="KKK69669.1"/>
    </source>
</evidence>
<sequence>MARAMRYLTILIFADLFFIATGQICSQDACGLGSIIFNAVLNLGSMPLTDLFSAFIGDALNLFSSATGIAALGVSGGVIIATFIATREFRVLLIPIALTLALIAGDFVIITSYLISLNVLLATFIMGPLSIIYVFTILEWLIGKD</sequence>
<comment type="caution">
    <text evidence="2">The sequence shown here is derived from an EMBL/GenBank/DDBJ whole genome shotgun (WGS) entry which is preliminary data.</text>
</comment>
<feature type="transmembrane region" description="Helical" evidence="1">
    <location>
        <begin position="91"/>
        <end position="115"/>
    </location>
</feature>
<organism evidence="2">
    <name type="scientific">marine sediment metagenome</name>
    <dbReference type="NCBI Taxonomy" id="412755"/>
    <lineage>
        <taxon>unclassified sequences</taxon>
        <taxon>metagenomes</taxon>
        <taxon>ecological metagenomes</taxon>
    </lineage>
</organism>
<dbReference type="EMBL" id="LAZR01058540">
    <property type="protein sequence ID" value="KKK69669.1"/>
    <property type="molecule type" value="Genomic_DNA"/>
</dbReference>
<proteinExistence type="predicted"/>
<feature type="transmembrane region" description="Helical" evidence="1">
    <location>
        <begin position="121"/>
        <end position="142"/>
    </location>
</feature>
<protein>
    <submittedName>
        <fullName evidence="2">Uncharacterized protein</fullName>
    </submittedName>
</protein>
<accession>A0A0F8ZTD3</accession>
<feature type="transmembrane region" description="Helical" evidence="1">
    <location>
        <begin position="51"/>
        <end position="84"/>
    </location>
</feature>
<name>A0A0F8ZTD3_9ZZZZ</name>
<evidence type="ECO:0000256" key="1">
    <source>
        <dbReference type="SAM" id="Phobius"/>
    </source>
</evidence>
<dbReference type="AlphaFoldDB" id="A0A0F8ZTD3"/>
<reference evidence="2" key="1">
    <citation type="journal article" date="2015" name="Nature">
        <title>Complex archaea that bridge the gap between prokaryotes and eukaryotes.</title>
        <authorList>
            <person name="Spang A."/>
            <person name="Saw J.H."/>
            <person name="Jorgensen S.L."/>
            <person name="Zaremba-Niedzwiedzka K."/>
            <person name="Martijn J."/>
            <person name="Lind A.E."/>
            <person name="van Eijk R."/>
            <person name="Schleper C."/>
            <person name="Guy L."/>
            <person name="Ettema T.J."/>
        </authorList>
    </citation>
    <scope>NUCLEOTIDE SEQUENCE</scope>
</reference>
<keyword evidence="1" id="KW-0812">Transmembrane</keyword>